<dbReference type="GO" id="GO:0065002">
    <property type="term" value="P:intracellular protein transmembrane transport"/>
    <property type="evidence" value="ECO:0007669"/>
    <property type="project" value="TreeGrafter"/>
</dbReference>
<dbReference type="NCBIfam" id="TIGR00945">
    <property type="entry name" value="tatC"/>
    <property type="match status" value="1"/>
</dbReference>
<comment type="subunit">
    <text evidence="7">The Tat system comprises two distinct complexes: a TatABC complex, containing multiple copies of TatA, TatB and TatC subunits, and a separate TatA complex, containing only TatA subunits. Substrates initially bind to the TatABC complex, which probably triggers association of the separate TatA complex to form the active translocon.</text>
</comment>
<dbReference type="Pfam" id="PF00902">
    <property type="entry name" value="TatC"/>
    <property type="match status" value="1"/>
</dbReference>
<evidence type="ECO:0000256" key="7">
    <source>
        <dbReference type="HAMAP-Rule" id="MF_00902"/>
    </source>
</evidence>
<feature type="transmembrane region" description="Helical" evidence="7">
    <location>
        <begin position="246"/>
        <end position="266"/>
    </location>
</feature>
<gene>
    <name evidence="7 8" type="primary">tatC</name>
    <name evidence="8" type="ORF">FVP77_14115</name>
</gene>
<keyword evidence="9" id="KW-1185">Reference proteome</keyword>
<evidence type="ECO:0000313" key="8">
    <source>
        <dbReference type="EMBL" id="TXK10003.1"/>
    </source>
</evidence>
<dbReference type="EMBL" id="VRSV01000002">
    <property type="protein sequence ID" value="TXK10003.1"/>
    <property type="molecule type" value="Genomic_DNA"/>
</dbReference>
<feature type="transmembrane region" description="Helical" evidence="7">
    <location>
        <begin position="104"/>
        <end position="125"/>
    </location>
</feature>
<dbReference type="HAMAP" id="MF_00902">
    <property type="entry name" value="TatC"/>
    <property type="match status" value="1"/>
</dbReference>
<evidence type="ECO:0000256" key="6">
    <source>
        <dbReference type="ARBA" id="ARBA00023136"/>
    </source>
</evidence>
<comment type="function">
    <text evidence="7">Part of the twin-arginine translocation (Tat) system that transports large folded proteins containing a characteristic twin-arginine motif in their signal peptide across membranes. Together with TatB, TatC is part of a receptor directly interacting with Tat signal peptides.</text>
</comment>
<evidence type="ECO:0000256" key="4">
    <source>
        <dbReference type="ARBA" id="ARBA00022989"/>
    </source>
</evidence>
<feature type="transmembrane region" description="Helical" evidence="7">
    <location>
        <begin position="183"/>
        <end position="210"/>
    </location>
</feature>
<keyword evidence="6 7" id="KW-0472">Membrane</keyword>
<evidence type="ECO:0000256" key="3">
    <source>
        <dbReference type="ARBA" id="ARBA00022927"/>
    </source>
</evidence>
<keyword evidence="5 7" id="KW-0811">Translocation</keyword>
<comment type="subcellular location">
    <subcellularLocation>
        <location evidence="7">Cell membrane</location>
        <topology evidence="7">Multi-pass membrane protein</topology>
    </subcellularLocation>
    <subcellularLocation>
        <location evidence="1">Membrane</location>
        <topology evidence="1">Multi-pass membrane protein</topology>
    </subcellularLocation>
</comment>
<proteinExistence type="inferred from homology"/>
<comment type="caution">
    <text evidence="8">The sequence shown here is derived from an EMBL/GenBank/DDBJ whole genome shotgun (WGS) entry which is preliminary data.</text>
</comment>
<dbReference type="GO" id="GO:0033281">
    <property type="term" value="C:TAT protein transport complex"/>
    <property type="evidence" value="ECO:0007669"/>
    <property type="project" value="UniProtKB-UniRule"/>
</dbReference>
<feature type="transmembrane region" description="Helical" evidence="7">
    <location>
        <begin position="46"/>
        <end position="71"/>
    </location>
</feature>
<evidence type="ECO:0000256" key="2">
    <source>
        <dbReference type="ARBA" id="ARBA00022692"/>
    </source>
</evidence>
<dbReference type="PANTHER" id="PTHR30371">
    <property type="entry name" value="SEC-INDEPENDENT PROTEIN TRANSLOCASE PROTEIN TATC"/>
    <property type="match status" value="1"/>
</dbReference>
<comment type="similarity">
    <text evidence="7">Belongs to the TatC family.</text>
</comment>
<feature type="transmembrane region" description="Helical" evidence="7">
    <location>
        <begin position="222"/>
        <end position="240"/>
    </location>
</feature>
<evidence type="ECO:0000256" key="5">
    <source>
        <dbReference type="ARBA" id="ARBA00023010"/>
    </source>
</evidence>
<sequence>MSATPRRRAETEVSAPLRASAIEKKVHRRDRRMSLGGHLVELRRRLMIAALALVLGMVGAFIFTDAVIHLITEPIRVVAASRGDDFAVLNFDTVTSGFDLRMRIAFAIGILASAPIWLWQIWAFIMPGLSRSEVRYTVGFLAAAIPLFFAGCASGLAIVPHIVELMATFVPEQGAQFYTASFYYDFVFKLLIVVGVAYVLPVFLVALNLAGVMSGREILRGWRIAILVATLFAALATPAADVISMLMLAGVLSALFFAAVGVSLILDRRKARALPVVPDRSELDA</sequence>
<dbReference type="PANTHER" id="PTHR30371:SF0">
    <property type="entry name" value="SEC-INDEPENDENT PROTEIN TRANSLOCASE PROTEIN TATC, CHLOROPLASTIC-RELATED"/>
    <property type="match status" value="1"/>
</dbReference>
<keyword evidence="7" id="KW-0813">Transport</keyword>
<evidence type="ECO:0000313" key="9">
    <source>
        <dbReference type="Proteomes" id="UP000321034"/>
    </source>
</evidence>
<feature type="transmembrane region" description="Helical" evidence="7">
    <location>
        <begin position="137"/>
        <end position="163"/>
    </location>
</feature>
<protein>
    <recommendedName>
        <fullName evidence="7">Sec-independent protein translocase protein TatC</fullName>
    </recommendedName>
</protein>
<dbReference type="Proteomes" id="UP000321034">
    <property type="component" value="Unassembled WGS sequence"/>
</dbReference>
<keyword evidence="2 7" id="KW-0812">Transmembrane</keyword>
<name>A0A5C8HV78_9MICO</name>
<keyword evidence="4 7" id="KW-1133">Transmembrane helix</keyword>
<evidence type="ECO:0000256" key="1">
    <source>
        <dbReference type="ARBA" id="ARBA00004141"/>
    </source>
</evidence>
<dbReference type="GO" id="GO:0043953">
    <property type="term" value="P:protein transport by the Tat complex"/>
    <property type="evidence" value="ECO:0007669"/>
    <property type="project" value="UniProtKB-UniRule"/>
</dbReference>
<reference evidence="8 9" key="1">
    <citation type="submission" date="2019-08" db="EMBL/GenBank/DDBJ databases">
        <authorList>
            <person name="Dong K."/>
        </authorList>
    </citation>
    <scope>NUCLEOTIDE SEQUENCE [LARGE SCALE GENOMIC DNA]</scope>
    <source>
        <strain evidence="8 9">JCM14558</strain>
    </source>
</reference>
<dbReference type="GO" id="GO:0009977">
    <property type="term" value="F:proton motive force dependent protein transmembrane transporter activity"/>
    <property type="evidence" value="ECO:0007669"/>
    <property type="project" value="TreeGrafter"/>
</dbReference>
<dbReference type="AlphaFoldDB" id="A0A5C8HV78"/>
<organism evidence="8 9">
    <name type="scientific">Microbacterium hatanonis</name>
    <dbReference type="NCBI Taxonomy" id="404366"/>
    <lineage>
        <taxon>Bacteria</taxon>
        <taxon>Bacillati</taxon>
        <taxon>Actinomycetota</taxon>
        <taxon>Actinomycetes</taxon>
        <taxon>Micrococcales</taxon>
        <taxon>Microbacteriaceae</taxon>
        <taxon>Microbacterium</taxon>
    </lineage>
</organism>
<accession>A0A5C8HV78</accession>
<keyword evidence="3 7" id="KW-0653">Protein transport</keyword>
<dbReference type="OrthoDB" id="9777044at2"/>
<dbReference type="InterPro" id="IPR002033">
    <property type="entry name" value="TatC"/>
</dbReference>
<keyword evidence="7" id="KW-1003">Cell membrane</keyword>
<dbReference type="PRINTS" id="PR01840">
    <property type="entry name" value="TATCFAMILY"/>
</dbReference>